<feature type="domain" description="Bromo" evidence="4">
    <location>
        <begin position="355"/>
        <end position="425"/>
    </location>
</feature>
<evidence type="ECO:0000256" key="3">
    <source>
        <dbReference type="SAM" id="MobiDB-lite"/>
    </source>
</evidence>
<feature type="compositionally biased region" description="Low complexity" evidence="3">
    <location>
        <begin position="603"/>
        <end position="631"/>
    </location>
</feature>
<feature type="compositionally biased region" description="Low complexity" evidence="3">
    <location>
        <begin position="442"/>
        <end position="464"/>
    </location>
</feature>
<keyword evidence="1 2" id="KW-0103">Bromodomain</keyword>
<dbReference type="PANTHER" id="PTHR37888">
    <property type="entry name" value="DNA-BINDING BROMODOMAIN-CONTAINING PROTEIN"/>
    <property type="match status" value="1"/>
</dbReference>
<feature type="region of interest" description="Disordered" evidence="3">
    <location>
        <begin position="487"/>
        <end position="702"/>
    </location>
</feature>
<gene>
    <name evidence="5" type="ORF">ACJRO7_029392</name>
</gene>
<evidence type="ECO:0000313" key="6">
    <source>
        <dbReference type="Proteomes" id="UP001634007"/>
    </source>
</evidence>
<accession>A0ABD3JXX7</accession>
<organism evidence="5 6">
    <name type="scientific">Eucalyptus globulus</name>
    <name type="common">Tasmanian blue gum</name>
    <dbReference type="NCBI Taxonomy" id="34317"/>
    <lineage>
        <taxon>Eukaryota</taxon>
        <taxon>Viridiplantae</taxon>
        <taxon>Streptophyta</taxon>
        <taxon>Embryophyta</taxon>
        <taxon>Tracheophyta</taxon>
        <taxon>Spermatophyta</taxon>
        <taxon>Magnoliopsida</taxon>
        <taxon>eudicotyledons</taxon>
        <taxon>Gunneridae</taxon>
        <taxon>Pentapetalae</taxon>
        <taxon>rosids</taxon>
        <taxon>malvids</taxon>
        <taxon>Myrtales</taxon>
        <taxon>Myrtaceae</taxon>
        <taxon>Myrtoideae</taxon>
        <taxon>Eucalypteae</taxon>
        <taxon>Eucalyptus</taxon>
    </lineage>
</organism>
<comment type="caution">
    <text evidence="5">The sequence shown here is derived from an EMBL/GenBank/DDBJ whole genome shotgun (WGS) entry which is preliminary data.</text>
</comment>
<feature type="compositionally biased region" description="Low complexity" evidence="3">
    <location>
        <begin position="556"/>
        <end position="565"/>
    </location>
</feature>
<feature type="compositionally biased region" description="Low complexity" evidence="3">
    <location>
        <begin position="683"/>
        <end position="692"/>
    </location>
</feature>
<evidence type="ECO:0000256" key="1">
    <source>
        <dbReference type="ARBA" id="ARBA00023117"/>
    </source>
</evidence>
<evidence type="ECO:0000256" key="2">
    <source>
        <dbReference type="PROSITE-ProRule" id="PRU00035"/>
    </source>
</evidence>
<feature type="compositionally biased region" description="Basic and acidic residues" evidence="3">
    <location>
        <begin position="635"/>
        <end position="650"/>
    </location>
</feature>
<dbReference type="InterPro" id="IPR036427">
    <property type="entry name" value="Bromodomain-like_sf"/>
</dbReference>
<dbReference type="Pfam" id="PF00439">
    <property type="entry name" value="Bromodomain"/>
    <property type="match status" value="1"/>
</dbReference>
<feature type="compositionally biased region" description="Basic and acidic residues" evidence="3">
    <location>
        <begin position="504"/>
        <end position="516"/>
    </location>
</feature>
<feature type="compositionally biased region" description="Basic residues" evidence="3">
    <location>
        <begin position="306"/>
        <end position="315"/>
    </location>
</feature>
<dbReference type="SMART" id="SM00297">
    <property type="entry name" value="BROMO"/>
    <property type="match status" value="1"/>
</dbReference>
<feature type="compositionally biased region" description="Basic and acidic residues" evidence="3">
    <location>
        <begin position="235"/>
        <end position="248"/>
    </location>
</feature>
<dbReference type="PROSITE" id="PS50014">
    <property type="entry name" value="BROMODOMAIN_2"/>
    <property type="match status" value="1"/>
</dbReference>
<dbReference type="AlphaFoldDB" id="A0ABD3JXX7"/>
<dbReference type="InterPro" id="IPR001487">
    <property type="entry name" value="Bromodomain"/>
</dbReference>
<feature type="compositionally biased region" description="Basic and acidic residues" evidence="3">
    <location>
        <begin position="125"/>
        <end position="155"/>
    </location>
</feature>
<reference evidence="5 6" key="1">
    <citation type="submission" date="2024-11" db="EMBL/GenBank/DDBJ databases">
        <title>Chromosome-level genome assembly of Eucalyptus globulus Labill. provides insights into its genome evolution.</title>
        <authorList>
            <person name="Li X."/>
        </authorList>
    </citation>
    <scope>NUCLEOTIDE SEQUENCE [LARGE SCALE GENOMIC DNA]</scope>
    <source>
        <strain evidence="5">CL2024</strain>
        <tissue evidence="5">Fresh tender leaves</tissue>
    </source>
</reference>
<sequence>MGSQEDGSDNPPKDQTWGTWDELLLACAVKRHGFHAWDSVSMEVQSRSSLPLPLTTADNCRLRYLHLKRRFSPDSDDAPPDKVVHIPWLEELRKLRVAELQQEVQRYDVSILSLQLKVKKLEEEREESLREKHPKPDLAEDSKGDRSVQDKRDADAGPESSAADRPAAKSAAAAGEESDRENRSVNESNSTGVKSERDKTGDEVEEEEEEEEEEEGGGRKREGESEPVQGGTGSEKTDRASEGTKPEVVDSYNGSSEPNRERRGEEDGEEEGEGEGEGEDGGRPESGAQSKENSSDVQSSASLTQKKNRRKRKGRRLVEISGGEEQQGTDEASPAVDLAGKKKSQPLMDVLKMIRAHKHASVFERRLPLQESEKYRGIVRQHMDLEAIESRVERGYYSSSLPFYRDLLLLFSNALVFYPKSSVESLAALDLQRLVSSHFRKAPGPASATAPASHSLSHSQRSSSTPDAPERSDSLLAKHKSSAPIIVCRKRSSMSAQQPSSTNNDKKPALDSKPAHEQGLIKMNAATKERSVTGTRSLRRSGSKIITNSSPPPNPSKKQTPTSTSLEKAENSNSKAEGLVTASIKKRSAADFLKRIKRNSPAGGKSKNSGSESSNNNNNNTSNNKKASGKNNKSKKSERGGEEEKKEEGSPSKPRTVGRPPKKGGTPEYSNVKRGREVGGKESASASASTSTLKRPRKRGRR</sequence>
<dbReference type="SMART" id="SM00717">
    <property type="entry name" value="SANT"/>
    <property type="match status" value="1"/>
</dbReference>
<feature type="compositionally biased region" description="Acidic residues" evidence="3">
    <location>
        <begin position="203"/>
        <end position="215"/>
    </location>
</feature>
<feature type="region of interest" description="Disordered" evidence="3">
    <location>
        <begin position="441"/>
        <end position="474"/>
    </location>
</feature>
<evidence type="ECO:0000259" key="4">
    <source>
        <dbReference type="PROSITE" id="PS50014"/>
    </source>
</evidence>
<feature type="compositionally biased region" description="Polar residues" evidence="3">
    <location>
        <begin position="287"/>
        <end position="305"/>
    </location>
</feature>
<dbReference type="CDD" id="cd04369">
    <property type="entry name" value="Bromodomain"/>
    <property type="match status" value="1"/>
</dbReference>
<proteinExistence type="predicted"/>
<keyword evidence="6" id="KW-1185">Reference proteome</keyword>
<dbReference type="SUPFAM" id="SSF47370">
    <property type="entry name" value="Bromodomain"/>
    <property type="match status" value="1"/>
</dbReference>
<evidence type="ECO:0000313" key="5">
    <source>
        <dbReference type="EMBL" id="KAL3732736.1"/>
    </source>
</evidence>
<feature type="compositionally biased region" description="Polar residues" evidence="3">
    <location>
        <begin position="493"/>
        <end position="503"/>
    </location>
</feature>
<protein>
    <recommendedName>
        <fullName evidence="4">Bromo domain-containing protein</fullName>
    </recommendedName>
</protein>
<dbReference type="InterPro" id="IPR001005">
    <property type="entry name" value="SANT/Myb"/>
</dbReference>
<feature type="compositionally biased region" description="Low complexity" evidence="3">
    <location>
        <begin position="160"/>
        <end position="174"/>
    </location>
</feature>
<dbReference type="CDD" id="cd00167">
    <property type="entry name" value="SANT"/>
    <property type="match status" value="1"/>
</dbReference>
<name>A0ABD3JXX7_EUCGL</name>
<feature type="compositionally biased region" description="Acidic residues" evidence="3">
    <location>
        <begin position="266"/>
        <end position="279"/>
    </location>
</feature>
<dbReference type="EMBL" id="JBJKBG010000007">
    <property type="protein sequence ID" value="KAL3732736.1"/>
    <property type="molecule type" value="Genomic_DNA"/>
</dbReference>
<dbReference type="Gene3D" id="1.20.920.10">
    <property type="entry name" value="Bromodomain-like"/>
    <property type="match status" value="1"/>
</dbReference>
<dbReference type="Proteomes" id="UP001634007">
    <property type="component" value="Unassembled WGS sequence"/>
</dbReference>
<feature type="region of interest" description="Disordered" evidence="3">
    <location>
        <begin position="125"/>
        <end position="336"/>
    </location>
</feature>
<dbReference type="PANTHER" id="PTHR37888:SF11">
    <property type="entry name" value="DNA-BINDING BROMODOMAIN-CONTAINING PROTEIN"/>
    <property type="match status" value="1"/>
</dbReference>